<dbReference type="InterPro" id="IPR006585">
    <property type="entry name" value="FTP1"/>
</dbReference>
<feature type="domain" description="Sushi" evidence="10">
    <location>
        <begin position="607"/>
        <end position="666"/>
    </location>
</feature>
<dbReference type="CDD" id="cd00033">
    <property type="entry name" value="CCP"/>
    <property type="match status" value="4"/>
</dbReference>
<evidence type="ECO:0008006" key="13">
    <source>
        <dbReference type="Google" id="ProtNLM"/>
    </source>
</evidence>
<dbReference type="Pfam" id="PF22633">
    <property type="entry name" value="F5_F8_type_C_2"/>
    <property type="match status" value="1"/>
</dbReference>
<dbReference type="InterPro" id="IPR001304">
    <property type="entry name" value="C-type_lectin-like"/>
</dbReference>
<organism evidence="11 12">
    <name type="scientific">Blomia tropicalis</name>
    <name type="common">Mite</name>
    <dbReference type="NCBI Taxonomy" id="40697"/>
    <lineage>
        <taxon>Eukaryota</taxon>
        <taxon>Metazoa</taxon>
        <taxon>Ecdysozoa</taxon>
        <taxon>Arthropoda</taxon>
        <taxon>Chelicerata</taxon>
        <taxon>Arachnida</taxon>
        <taxon>Acari</taxon>
        <taxon>Acariformes</taxon>
        <taxon>Sarcoptiformes</taxon>
        <taxon>Astigmata</taxon>
        <taxon>Glycyphagoidea</taxon>
        <taxon>Echimyopodidae</taxon>
        <taxon>Blomia</taxon>
    </lineage>
</organism>
<dbReference type="PROSITE" id="PS50041">
    <property type="entry name" value="C_TYPE_LECTIN_2"/>
    <property type="match status" value="1"/>
</dbReference>
<dbReference type="SUPFAM" id="SSF49785">
    <property type="entry name" value="Galactose-binding domain-like"/>
    <property type="match status" value="1"/>
</dbReference>
<evidence type="ECO:0000256" key="8">
    <source>
        <dbReference type="SAM" id="Phobius"/>
    </source>
</evidence>
<keyword evidence="8" id="KW-0812">Transmembrane</keyword>
<dbReference type="InterPro" id="IPR051277">
    <property type="entry name" value="SEZ6_CSMD_C4BPB_Regulators"/>
</dbReference>
<dbReference type="InterPro" id="IPR016186">
    <property type="entry name" value="C-type_lectin-like/link_sf"/>
</dbReference>
<evidence type="ECO:0000259" key="9">
    <source>
        <dbReference type="PROSITE" id="PS50041"/>
    </source>
</evidence>
<keyword evidence="3" id="KW-0677">Repeat</keyword>
<feature type="disulfide bond" evidence="6">
    <location>
        <begin position="517"/>
        <end position="544"/>
    </location>
</feature>
<dbReference type="EMBL" id="JAPWDV010000003">
    <property type="protein sequence ID" value="KAJ6218251.1"/>
    <property type="molecule type" value="Genomic_DNA"/>
</dbReference>
<feature type="compositionally biased region" description="Low complexity" evidence="7">
    <location>
        <begin position="750"/>
        <end position="770"/>
    </location>
</feature>
<dbReference type="SMART" id="SM00607">
    <property type="entry name" value="FTP"/>
    <property type="match status" value="1"/>
</dbReference>
<accession>A0A9Q0M2W7</accession>
<evidence type="ECO:0000256" key="1">
    <source>
        <dbReference type="ARBA" id="ARBA00022723"/>
    </source>
</evidence>
<evidence type="ECO:0000256" key="4">
    <source>
        <dbReference type="ARBA" id="ARBA00022837"/>
    </source>
</evidence>
<dbReference type="Gene3D" id="3.10.100.10">
    <property type="entry name" value="Mannose-Binding Protein A, subunit A"/>
    <property type="match status" value="1"/>
</dbReference>
<keyword evidence="8" id="KW-0472">Membrane</keyword>
<feature type="transmembrane region" description="Helical" evidence="8">
    <location>
        <begin position="857"/>
        <end position="880"/>
    </location>
</feature>
<dbReference type="GO" id="GO:0046872">
    <property type="term" value="F:metal ion binding"/>
    <property type="evidence" value="ECO:0007669"/>
    <property type="project" value="UniProtKB-KW"/>
</dbReference>
<feature type="region of interest" description="Disordered" evidence="7">
    <location>
        <begin position="960"/>
        <end position="990"/>
    </location>
</feature>
<evidence type="ECO:0000313" key="12">
    <source>
        <dbReference type="Proteomes" id="UP001142055"/>
    </source>
</evidence>
<feature type="compositionally biased region" description="Gly residues" evidence="7">
    <location>
        <begin position="963"/>
        <end position="981"/>
    </location>
</feature>
<dbReference type="CDD" id="cd00037">
    <property type="entry name" value="CLECT"/>
    <property type="match status" value="1"/>
</dbReference>
<dbReference type="Pfam" id="PF00084">
    <property type="entry name" value="Sushi"/>
    <property type="match status" value="4"/>
</dbReference>
<gene>
    <name evidence="11" type="ORF">RDWZM_009408</name>
</gene>
<dbReference type="PANTHER" id="PTHR45656">
    <property type="entry name" value="PROTEIN CBR-CLEC-78"/>
    <property type="match status" value="1"/>
</dbReference>
<keyword evidence="1" id="KW-0479">Metal-binding</keyword>
<dbReference type="Gene3D" id="2.10.70.10">
    <property type="entry name" value="Complement Module, domain 1"/>
    <property type="match status" value="4"/>
</dbReference>
<keyword evidence="4" id="KW-0106">Calcium</keyword>
<feature type="disulfide bond" evidence="6">
    <location>
        <begin position="146"/>
        <end position="189"/>
    </location>
</feature>
<dbReference type="AlphaFoldDB" id="A0A9Q0M2W7"/>
<dbReference type="Gene3D" id="2.60.120.260">
    <property type="entry name" value="Galactose-binding domain-like"/>
    <property type="match status" value="1"/>
</dbReference>
<keyword evidence="5 6" id="KW-1015">Disulfide bond</keyword>
<sequence>MEHLKQWSNGSNRPYTSYRFLLGAIRDTLPWCNGSSARYRPLSSSSAIVTKKITKSTKSSISDSTTPSPHLVVADDASMNSRNQSSSSFSSTLSNKHQSNVFSHRHYKIRHHSPLPYSVLSILFHLFLLPSILYQTASLVKAQQTCGYPGSPAHAIVTMSPQGSVVAGTVATYTCDNGYELLGPARRQCNENGTWTPLGIPFCVLNVAVGKAAMQSSSVGQGTAQKAIDGSTSTFYNPSTCSMTEAEPSPWFYVNLLEPVLVQLVRIDFGASCCGRNPATITVRVGNFRPDMGTNQVCNKFTGYIEEGRPLFLPCARPMPGAFVSVHLESNGNPLSICEMFVYTDHALSIEQCPSFRDQPLGSTSTYNGNCYIFYNHQPMTFTQSKLFCEKRGGSLVNQISPALQGFLSWELYRRHRNDKNGQYWLGVVRDPQQPNNWKWINGKDVTLSFWNLPGTQENCSRFDGTKGFLWSDTNCATKLNFMCQHRPLSCGKPERPVNSTVLATSTDVGATIEYRCGEGNLLMGPSIRTCLPNGFFSEFSPKCKFIECGFPASIGNGHYLLNNNSRSYQSSLTYHCKDGYVLVGRAHLVCDADARWNGPPPRCEPVLCPSPPMIVNGFYTLSGNSTMFGSLVEYNCDPGYQLIGERTIICNMAGYWEGQPGYCDQLTPSPPTTTTTTSTTTTQSPTMIQSTMPVSSFPTTTSAPTTFFSFNRGQQNSGNSLWSSNSVDPTTGSVQTKRPTIVLLPTVAPSSPNTIVSSSSSVQNSNPYTRGGGNGNGDGSSSSFSPNTTPTSTIGSTSTSTTKMTSSTRRQPFRPTTNRPSYPSIHLNEIPGANIQFDSKPSRHGPNVARLNMGGIIALGVFGGFVFLAAVITIIVIIIRSSNGDNPGFYHKYASAWSQLQSSANVMHSGSYKPNLAARLDPYDAHQFHRRATNNNGTINEGFRDSNEITMNADVYARSSSGGSGGSGSSGGAGGGGGKRYNGKRGIDHEWQHLTRAKY</sequence>
<feature type="domain" description="Sushi" evidence="10">
    <location>
        <begin position="489"/>
        <end position="546"/>
    </location>
</feature>
<reference evidence="11" key="1">
    <citation type="submission" date="2022-12" db="EMBL/GenBank/DDBJ databases">
        <title>Genome assemblies of Blomia tropicalis.</title>
        <authorList>
            <person name="Cui Y."/>
        </authorList>
    </citation>
    <scope>NUCLEOTIDE SEQUENCE</scope>
    <source>
        <tissue evidence="11">Adult mites</tissue>
    </source>
</reference>
<keyword evidence="12" id="KW-1185">Reference proteome</keyword>
<feature type="domain" description="Sushi" evidence="10">
    <location>
        <begin position="144"/>
        <end position="205"/>
    </location>
</feature>
<feature type="domain" description="C-type lectin" evidence="9">
    <location>
        <begin position="367"/>
        <end position="485"/>
    </location>
</feature>
<dbReference type="OMA" id="DEPPICA"/>
<protein>
    <recommendedName>
        <fullName evidence="13">Sushi, von Willebrand factor type A, EGF and pentraxin domain-containing protein 1</fullName>
    </recommendedName>
</protein>
<dbReference type="InterPro" id="IPR016187">
    <property type="entry name" value="CTDL_fold"/>
</dbReference>
<comment type="caution">
    <text evidence="6">Lacks conserved residue(s) required for the propagation of feature annotation.</text>
</comment>
<dbReference type="InterPro" id="IPR000436">
    <property type="entry name" value="Sushi_SCR_CCP_dom"/>
</dbReference>
<dbReference type="Proteomes" id="UP001142055">
    <property type="component" value="Chromosome 3"/>
</dbReference>
<dbReference type="SUPFAM" id="SSF57535">
    <property type="entry name" value="Complement control module/SCR domain"/>
    <property type="match status" value="4"/>
</dbReference>
<evidence type="ECO:0000259" key="10">
    <source>
        <dbReference type="PROSITE" id="PS50923"/>
    </source>
</evidence>
<evidence type="ECO:0000256" key="3">
    <source>
        <dbReference type="ARBA" id="ARBA00022737"/>
    </source>
</evidence>
<feature type="domain" description="Sushi" evidence="10">
    <location>
        <begin position="547"/>
        <end position="606"/>
    </location>
</feature>
<dbReference type="InterPro" id="IPR008979">
    <property type="entry name" value="Galactose-bd-like_sf"/>
</dbReference>
<feature type="disulfide bond" evidence="6">
    <location>
        <begin position="637"/>
        <end position="664"/>
    </location>
</feature>
<keyword evidence="2" id="KW-0732">Signal</keyword>
<feature type="disulfide bond" evidence="6">
    <location>
        <begin position="577"/>
        <end position="604"/>
    </location>
</feature>
<evidence type="ECO:0000256" key="6">
    <source>
        <dbReference type="PROSITE-ProRule" id="PRU00302"/>
    </source>
</evidence>
<keyword evidence="6" id="KW-0768">Sushi</keyword>
<dbReference type="PANTHER" id="PTHR45656:SF4">
    <property type="entry name" value="PROTEIN CBR-CLEC-78"/>
    <property type="match status" value="1"/>
</dbReference>
<comment type="caution">
    <text evidence="11">The sequence shown here is derived from an EMBL/GenBank/DDBJ whole genome shotgun (WGS) entry which is preliminary data.</text>
</comment>
<evidence type="ECO:0000256" key="2">
    <source>
        <dbReference type="ARBA" id="ARBA00022729"/>
    </source>
</evidence>
<dbReference type="SUPFAM" id="SSF56436">
    <property type="entry name" value="C-type lectin-like"/>
    <property type="match status" value="1"/>
</dbReference>
<dbReference type="PROSITE" id="PS50923">
    <property type="entry name" value="SUSHI"/>
    <property type="match status" value="4"/>
</dbReference>
<evidence type="ECO:0000256" key="5">
    <source>
        <dbReference type="ARBA" id="ARBA00023157"/>
    </source>
</evidence>
<keyword evidence="8" id="KW-1133">Transmembrane helix</keyword>
<dbReference type="InterPro" id="IPR035976">
    <property type="entry name" value="Sushi/SCR/CCP_sf"/>
</dbReference>
<feature type="region of interest" description="Disordered" evidence="7">
    <location>
        <begin position="719"/>
        <end position="828"/>
    </location>
</feature>
<dbReference type="SMART" id="SM00034">
    <property type="entry name" value="CLECT"/>
    <property type="match status" value="1"/>
</dbReference>
<dbReference type="Pfam" id="PF00059">
    <property type="entry name" value="Lectin_C"/>
    <property type="match status" value="1"/>
</dbReference>
<feature type="compositionally biased region" description="Low complexity" evidence="7">
    <location>
        <begin position="780"/>
        <end position="809"/>
    </location>
</feature>
<proteinExistence type="predicted"/>
<evidence type="ECO:0000313" key="11">
    <source>
        <dbReference type="EMBL" id="KAJ6218251.1"/>
    </source>
</evidence>
<evidence type="ECO:0000256" key="7">
    <source>
        <dbReference type="SAM" id="MobiDB-lite"/>
    </source>
</evidence>
<feature type="compositionally biased region" description="Polar residues" evidence="7">
    <location>
        <begin position="719"/>
        <end position="739"/>
    </location>
</feature>
<dbReference type="SMART" id="SM00032">
    <property type="entry name" value="CCP"/>
    <property type="match status" value="4"/>
</dbReference>
<name>A0A9Q0M2W7_BLOTA</name>